<dbReference type="Proteomes" id="UP000236649">
    <property type="component" value="Chromosome 1"/>
</dbReference>
<protein>
    <submittedName>
        <fullName evidence="2">Uncharacterized protein</fullName>
    </submittedName>
</protein>
<dbReference type="AlphaFoldDB" id="A0AAN1J8D0"/>
<feature type="region of interest" description="Disordered" evidence="1">
    <location>
        <begin position="58"/>
        <end position="101"/>
    </location>
</feature>
<reference evidence="2 3" key="1">
    <citation type="submission" date="2018-01" db="EMBL/GenBank/DDBJ databases">
        <title>Species boundaries and ecological features among Paraburkholderia terrae DSMZ17804T, P. hospita DSMZ17164T and P. caribensis DSMZ13236T.</title>
        <authorList>
            <person name="Pratama A.A."/>
        </authorList>
    </citation>
    <scope>NUCLEOTIDE SEQUENCE [LARGE SCALE GENOMIC DNA]</scope>
    <source>
        <strain evidence="2 3">DSM 17164</strain>
    </source>
</reference>
<dbReference type="EMBL" id="CP026105">
    <property type="protein sequence ID" value="AUT69306.1"/>
    <property type="molecule type" value="Genomic_DNA"/>
</dbReference>
<dbReference type="KEGG" id="phs:C2L64_14180"/>
<accession>A0AAN1J8D0</accession>
<gene>
    <name evidence="2" type="ORF">C2L64_14180</name>
</gene>
<dbReference type="GeneID" id="55529469"/>
<organism evidence="2 3">
    <name type="scientific">Paraburkholderia hospita</name>
    <dbReference type="NCBI Taxonomy" id="169430"/>
    <lineage>
        <taxon>Bacteria</taxon>
        <taxon>Pseudomonadati</taxon>
        <taxon>Pseudomonadota</taxon>
        <taxon>Betaproteobacteria</taxon>
        <taxon>Burkholderiales</taxon>
        <taxon>Burkholderiaceae</taxon>
        <taxon>Paraburkholderia</taxon>
    </lineage>
</organism>
<name>A0AAN1J8D0_9BURK</name>
<proteinExistence type="predicted"/>
<evidence type="ECO:0000256" key="1">
    <source>
        <dbReference type="SAM" id="MobiDB-lite"/>
    </source>
</evidence>
<dbReference type="RefSeq" id="WP_090836442.1">
    <property type="nucleotide sequence ID" value="NZ_CADFGJ010000025.1"/>
</dbReference>
<evidence type="ECO:0000313" key="2">
    <source>
        <dbReference type="EMBL" id="AUT69306.1"/>
    </source>
</evidence>
<evidence type="ECO:0000313" key="3">
    <source>
        <dbReference type="Proteomes" id="UP000236649"/>
    </source>
</evidence>
<sequence>MTPADTQERLLYELGSGQWNIPELRTLLERVLSGSKPFEDYEVNAPFDTIGARNFNARPIGRHRTPYSHPPVQKLASTRGTARPSLPRLPEEAKSAQRAMP</sequence>